<evidence type="ECO:0000313" key="2">
    <source>
        <dbReference type="Proteomes" id="UP001148786"/>
    </source>
</evidence>
<name>A0A9W8JRU7_9AGAR</name>
<protein>
    <submittedName>
        <fullName evidence="1">Uncharacterized protein</fullName>
    </submittedName>
</protein>
<dbReference type="Proteomes" id="UP001148786">
    <property type="component" value="Unassembled WGS sequence"/>
</dbReference>
<organism evidence="1 2">
    <name type="scientific">Agrocybe chaxingu</name>
    <dbReference type="NCBI Taxonomy" id="84603"/>
    <lineage>
        <taxon>Eukaryota</taxon>
        <taxon>Fungi</taxon>
        <taxon>Dikarya</taxon>
        <taxon>Basidiomycota</taxon>
        <taxon>Agaricomycotina</taxon>
        <taxon>Agaricomycetes</taxon>
        <taxon>Agaricomycetidae</taxon>
        <taxon>Agaricales</taxon>
        <taxon>Agaricineae</taxon>
        <taxon>Strophariaceae</taxon>
        <taxon>Agrocybe</taxon>
    </lineage>
</organism>
<gene>
    <name evidence="1" type="ORF">NLJ89_g10158</name>
</gene>
<comment type="caution">
    <text evidence="1">The sequence shown here is derived from an EMBL/GenBank/DDBJ whole genome shotgun (WGS) entry which is preliminary data.</text>
</comment>
<proteinExistence type="predicted"/>
<evidence type="ECO:0000313" key="1">
    <source>
        <dbReference type="EMBL" id="KAJ3498916.1"/>
    </source>
</evidence>
<dbReference type="EMBL" id="JANKHO010001771">
    <property type="protein sequence ID" value="KAJ3498916.1"/>
    <property type="molecule type" value="Genomic_DNA"/>
</dbReference>
<accession>A0A9W8JRU7</accession>
<reference evidence="1" key="1">
    <citation type="submission" date="2022-07" db="EMBL/GenBank/DDBJ databases">
        <title>Genome Sequence of Agrocybe chaxingu.</title>
        <authorList>
            <person name="Buettner E."/>
        </authorList>
    </citation>
    <scope>NUCLEOTIDE SEQUENCE</scope>
    <source>
        <strain evidence="1">MP-N11</strain>
    </source>
</reference>
<dbReference type="AlphaFoldDB" id="A0A9W8JRU7"/>
<sequence>MHLHNCRFQHSLSRLSFASSLSTRVHEDLKNIILPYGRLENCSINIRVCSSEWPDVIQTFRDFLGQCRALRVASLRLRPGGPSPWTHLPDDTDWHPSQIPAHLVKLSVTIAVTLPASMSTVLKGLDLPVLNSLSLSGWGCFSSFRLIPEYEDIMKTLQHDLPFFARLKSLAFVRLDIREEQLCSVLRCTSLLEYFAFCKSKAHRFLDYTALLEFFMVDEVRLRKEEDYPPLPKLRALRVEYSKGP</sequence>
<keyword evidence="2" id="KW-1185">Reference proteome</keyword>